<accession>A0A318MY80</accession>
<dbReference type="Proteomes" id="UP000247565">
    <property type="component" value="Unassembled WGS sequence"/>
</dbReference>
<evidence type="ECO:0000256" key="1">
    <source>
        <dbReference type="SAM" id="MobiDB-lite"/>
    </source>
</evidence>
<evidence type="ECO:0000313" key="4">
    <source>
        <dbReference type="Proteomes" id="UP000247565"/>
    </source>
</evidence>
<dbReference type="RefSeq" id="WP_110438181.1">
    <property type="nucleotide sequence ID" value="NZ_CP033087.1"/>
</dbReference>
<comment type="caution">
    <text evidence="3">The sequence shown here is derived from an EMBL/GenBank/DDBJ whole genome shotgun (WGS) entry which is preliminary data.</text>
</comment>
<keyword evidence="2" id="KW-0732">Signal</keyword>
<organism evidence="3 4">
    <name type="scientific">Commensalibacter melissae</name>
    <dbReference type="NCBI Taxonomy" id="2070537"/>
    <lineage>
        <taxon>Bacteria</taxon>
        <taxon>Pseudomonadati</taxon>
        <taxon>Pseudomonadota</taxon>
        <taxon>Alphaproteobacteria</taxon>
        <taxon>Acetobacterales</taxon>
        <taxon>Acetobacteraceae</taxon>
    </lineage>
</organism>
<protein>
    <recommendedName>
        <fullName evidence="5">DUF1134 domain-containing protein</fullName>
    </recommendedName>
</protein>
<dbReference type="EMBL" id="QGLT01000001">
    <property type="protein sequence ID" value="PXZ01662.1"/>
    <property type="molecule type" value="Genomic_DNA"/>
</dbReference>
<reference evidence="3 4" key="1">
    <citation type="submission" date="2018-05" db="EMBL/GenBank/DDBJ databases">
        <title>Reference genomes for bee gut microbiota database.</title>
        <authorList>
            <person name="Ellegaard K.M."/>
        </authorList>
    </citation>
    <scope>NUCLEOTIDE SEQUENCE [LARGE SCALE GENOMIC DNA]</scope>
    <source>
        <strain evidence="3 4">ESL0284</strain>
    </source>
</reference>
<sequence length="199" mass="21309">MKNNNLLFAATLIGSSFLINPIFAANHHKRVHQAAASSEKSVGTVTMTFHSADLGVGYTWGDGILHYRGHVYKFKIKGGDVVALGFSKSQATGRVFQLKNIYDFAGKYAAATGEATAGVGVGAGNLKNAKNVIIKMDTNTVGGRLAGAPAGFEIKFVDKHLQKAAEADKQKEKNIKKSANKSHMTADELNGEQLDKMKK</sequence>
<keyword evidence="4" id="KW-1185">Reference proteome</keyword>
<evidence type="ECO:0000313" key="3">
    <source>
        <dbReference type="EMBL" id="PXZ01662.1"/>
    </source>
</evidence>
<feature type="chain" id="PRO_5016322298" description="DUF1134 domain-containing protein" evidence="2">
    <location>
        <begin position="25"/>
        <end position="199"/>
    </location>
</feature>
<evidence type="ECO:0000256" key="2">
    <source>
        <dbReference type="SAM" id="SignalP"/>
    </source>
</evidence>
<evidence type="ECO:0008006" key="5">
    <source>
        <dbReference type="Google" id="ProtNLM"/>
    </source>
</evidence>
<feature type="signal peptide" evidence="2">
    <location>
        <begin position="1"/>
        <end position="24"/>
    </location>
</feature>
<proteinExistence type="predicted"/>
<feature type="region of interest" description="Disordered" evidence="1">
    <location>
        <begin position="167"/>
        <end position="199"/>
    </location>
</feature>
<gene>
    <name evidence="3" type="ORF">DK869_01225</name>
</gene>
<name>A0A318MY80_9PROT</name>
<dbReference type="AlphaFoldDB" id="A0A318MY80"/>
<dbReference type="GeneID" id="83703088"/>
<dbReference type="OrthoDB" id="8241374at2"/>